<dbReference type="GO" id="GO:0003676">
    <property type="term" value="F:nucleic acid binding"/>
    <property type="evidence" value="ECO:0007669"/>
    <property type="project" value="InterPro"/>
</dbReference>
<gene>
    <name evidence="3" type="ORF">FRX31_015415</name>
</gene>
<proteinExistence type="predicted"/>
<dbReference type="InterPro" id="IPR026960">
    <property type="entry name" value="RVT-Znf"/>
</dbReference>
<evidence type="ECO:0000259" key="1">
    <source>
        <dbReference type="Pfam" id="PF13456"/>
    </source>
</evidence>
<feature type="domain" description="RNase H type-1" evidence="1">
    <location>
        <begin position="414"/>
        <end position="526"/>
    </location>
</feature>
<dbReference type="GO" id="GO:0004523">
    <property type="term" value="F:RNA-DNA hybrid ribonuclease activity"/>
    <property type="evidence" value="ECO:0007669"/>
    <property type="project" value="InterPro"/>
</dbReference>
<dbReference type="PANTHER" id="PTHR47723:SF19">
    <property type="entry name" value="POLYNUCLEOTIDYL TRANSFERASE, RIBONUCLEASE H-LIKE SUPERFAMILY PROTEIN"/>
    <property type="match status" value="1"/>
</dbReference>
<name>A0A7J6WDK8_THATH</name>
<organism evidence="3 4">
    <name type="scientific">Thalictrum thalictroides</name>
    <name type="common">Rue-anemone</name>
    <name type="synonym">Anemone thalictroides</name>
    <dbReference type="NCBI Taxonomy" id="46969"/>
    <lineage>
        <taxon>Eukaryota</taxon>
        <taxon>Viridiplantae</taxon>
        <taxon>Streptophyta</taxon>
        <taxon>Embryophyta</taxon>
        <taxon>Tracheophyta</taxon>
        <taxon>Spermatophyta</taxon>
        <taxon>Magnoliopsida</taxon>
        <taxon>Ranunculales</taxon>
        <taxon>Ranunculaceae</taxon>
        <taxon>Thalictroideae</taxon>
        <taxon>Thalictrum</taxon>
    </lineage>
</organism>
<keyword evidence="3" id="KW-0695">RNA-directed DNA polymerase</keyword>
<dbReference type="CDD" id="cd06222">
    <property type="entry name" value="RNase_H_like"/>
    <property type="match status" value="1"/>
</dbReference>
<dbReference type="Proteomes" id="UP000554482">
    <property type="component" value="Unassembled WGS sequence"/>
</dbReference>
<keyword evidence="4" id="KW-1185">Reference proteome</keyword>
<dbReference type="Pfam" id="PF13456">
    <property type="entry name" value="RVT_3"/>
    <property type="match status" value="1"/>
</dbReference>
<dbReference type="EMBL" id="JABWDY010017951">
    <property type="protein sequence ID" value="KAF5194997.1"/>
    <property type="molecule type" value="Genomic_DNA"/>
</dbReference>
<dbReference type="GO" id="GO:0003964">
    <property type="term" value="F:RNA-directed DNA polymerase activity"/>
    <property type="evidence" value="ECO:0007669"/>
    <property type="project" value="UniProtKB-KW"/>
</dbReference>
<keyword evidence="3" id="KW-0808">Transferase</keyword>
<dbReference type="InterPro" id="IPR053151">
    <property type="entry name" value="RNase_H-like"/>
</dbReference>
<evidence type="ECO:0000259" key="2">
    <source>
        <dbReference type="Pfam" id="PF13966"/>
    </source>
</evidence>
<keyword evidence="3" id="KW-0548">Nucleotidyltransferase</keyword>
<protein>
    <submittedName>
        <fullName evidence="3">RNA-directed DNA polymerase (Reverse transcriptase)-related family protein</fullName>
    </submittedName>
</protein>
<reference evidence="3 4" key="1">
    <citation type="submission" date="2020-06" db="EMBL/GenBank/DDBJ databases">
        <title>Transcriptomic and genomic resources for Thalictrum thalictroides and T. hernandezii: Facilitating candidate gene discovery in an emerging model plant lineage.</title>
        <authorList>
            <person name="Arias T."/>
            <person name="Riano-Pachon D.M."/>
            <person name="Di Stilio V.S."/>
        </authorList>
    </citation>
    <scope>NUCLEOTIDE SEQUENCE [LARGE SCALE GENOMIC DNA]</scope>
    <source>
        <strain evidence="4">cv. WT478/WT964</strain>
        <tissue evidence="3">Leaves</tissue>
    </source>
</reference>
<dbReference type="Gene3D" id="3.30.420.10">
    <property type="entry name" value="Ribonuclease H-like superfamily/Ribonuclease H"/>
    <property type="match status" value="1"/>
</dbReference>
<evidence type="ECO:0000313" key="4">
    <source>
        <dbReference type="Proteomes" id="UP000554482"/>
    </source>
</evidence>
<comment type="caution">
    <text evidence="3">The sequence shown here is derived from an EMBL/GenBank/DDBJ whole genome shotgun (WGS) entry which is preliminary data.</text>
</comment>
<feature type="domain" description="Reverse transcriptase zinc-binding" evidence="2">
    <location>
        <begin position="206"/>
        <end position="290"/>
    </location>
</feature>
<evidence type="ECO:0000313" key="3">
    <source>
        <dbReference type="EMBL" id="KAF5194997.1"/>
    </source>
</evidence>
<dbReference type="InterPro" id="IPR036397">
    <property type="entry name" value="RNaseH_sf"/>
</dbReference>
<dbReference type="OrthoDB" id="1432268at2759"/>
<dbReference type="SUPFAM" id="SSF53098">
    <property type="entry name" value="Ribonuclease H-like"/>
    <property type="match status" value="1"/>
</dbReference>
<sequence>MAIYKWPQSIIKETEIAMRNFLWAGDPSIQRRVTVAWRDVCRPLAEGGLGIRALKDVNNAMLMKLAWHIVGGNDKFASFMKSKFFNKQGEIIQYHRPSSIWTGIKDVIPEILSRSQWSIGNGISIDLWRQNWLGTHSLKDRLQLSSADIANFRSKVGSLVYNSTLLIPPQLHEVLVEAGLDSNNVLKDEDFEPDTLIWCPMINGKFSVKSAYSEIRETRNEAAWAEFIWKAYIHPRVSAQAWKIIRNGVASDSRAQSIGVSLASICRVCKGGEDSMIHVVWHCPMAQRLWQWARRRFKMTGNCLNFQVAMKGKDSWSLLHKHLWTTTVVSCLVALWQHRDNMVWNNAQQSMGKCCNFVRKQVLLVGRFSKALHFGSPMELDIVETWGINTRVSPGFSVQECYWLPPPHMVMKVNTDGAATGLAGIGFVFRDHDCNTILVGCQQIGAENCFFGECLAILTAMEVAAARGWTKLWVETDSQAALGAFVNFQVPWRLTFRWKKVKSCFTSLLLSSIWREANFSADKASKIALQKSSQELELIDGKPPWLDRVESADCAYYRFS</sequence>
<accession>A0A7J6WDK8</accession>
<dbReference type="AlphaFoldDB" id="A0A7J6WDK8"/>
<dbReference type="PANTHER" id="PTHR47723">
    <property type="entry name" value="OS05G0353850 PROTEIN"/>
    <property type="match status" value="1"/>
</dbReference>
<dbReference type="Pfam" id="PF13966">
    <property type="entry name" value="zf-RVT"/>
    <property type="match status" value="1"/>
</dbReference>
<dbReference type="InterPro" id="IPR044730">
    <property type="entry name" value="RNase_H-like_dom_plant"/>
</dbReference>
<dbReference type="InterPro" id="IPR002156">
    <property type="entry name" value="RNaseH_domain"/>
</dbReference>
<dbReference type="InterPro" id="IPR012337">
    <property type="entry name" value="RNaseH-like_sf"/>
</dbReference>